<organism evidence="1 2">
    <name type="scientific">Actinocatenispora rupis</name>
    <dbReference type="NCBI Taxonomy" id="519421"/>
    <lineage>
        <taxon>Bacteria</taxon>
        <taxon>Bacillati</taxon>
        <taxon>Actinomycetota</taxon>
        <taxon>Actinomycetes</taxon>
        <taxon>Micromonosporales</taxon>
        <taxon>Micromonosporaceae</taxon>
        <taxon>Actinocatenispora</taxon>
    </lineage>
</organism>
<proteinExistence type="predicted"/>
<reference evidence="1" key="1">
    <citation type="submission" date="2021-01" db="EMBL/GenBank/DDBJ databases">
        <title>Whole genome shotgun sequence of Actinocatenispora rupis NBRC 107355.</title>
        <authorList>
            <person name="Komaki H."/>
            <person name="Tamura T."/>
        </authorList>
    </citation>
    <scope>NUCLEOTIDE SEQUENCE</scope>
    <source>
        <strain evidence="1">NBRC 107355</strain>
    </source>
</reference>
<dbReference type="AlphaFoldDB" id="A0A8J3JAQ4"/>
<dbReference type="EMBL" id="BOMB01000023">
    <property type="protein sequence ID" value="GID13182.1"/>
    <property type="molecule type" value="Genomic_DNA"/>
</dbReference>
<dbReference type="InterPro" id="IPR006311">
    <property type="entry name" value="TAT_signal"/>
</dbReference>
<dbReference type="Proteomes" id="UP000612808">
    <property type="component" value="Unassembled WGS sequence"/>
</dbReference>
<gene>
    <name evidence="1" type="ORF">Aru02nite_40710</name>
</gene>
<sequence length="85" mass="8863">MVSRRMLFTAGGALVVGAAVGATVGFPADAPVPTPGRLDLTTPSYDGFRGLRRAVRSFAFDSVPRRLLVAQFASDGTVPTRNALA</sequence>
<evidence type="ECO:0000313" key="1">
    <source>
        <dbReference type="EMBL" id="GID13182.1"/>
    </source>
</evidence>
<evidence type="ECO:0000313" key="2">
    <source>
        <dbReference type="Proteomes" id="UP000612808"/>
    </source>
</evidence>
<accession>A0A8J3JAQ4</accession>
<dbReference type="PROSITE" id="PS51318">
    <property type="entry name" value="TAT"/>
    <property type="match status" value="1"/>
</dbReference>
<comment type="caution">
    <text evidence="1">The sequence shown here is derived from an EMBL/GenBank/DDBJ whole genome shotgun (WGS) entry which is preliminary data.</text>
</comment>
<keyword evidence="2" id="KW-1185">Reference proteome</keyword>
<protein>
    <submittedName>
        <fullName evidence="1">Uncharacterized protein</fullName>
    </submittedName>
</protein>
<name>A0A8J3JAQ4_9ACTN</name>
<dbReference type="RefSeq" id="WP_203659952.1">
    <property type="nucleotide sequence ID" value="NZ_BAAAZM010000007.1"/>
</dbReference>